<gene>
    <name evidence="1" type="ORF">PYV00_10910</name>
</gene>
<evidence type="ECO:0000313" key="1">
    <source>
        <dbReference type="EMBL" id="MDE8652224.1"/>
    </source>
</evidence>
<proteinExistence type="predicted"/>
<dbReference type="Proteomes" id="UP001216253">
    <property type="component" value="Unassembled WGS sequence"/>
</dbReference>
<dbReference type="EMBL" id="JARESE010000031">
    <property type="protein sequence ID" value="MDE8652224.1"/>
    <property type="molecule type" value="Genomic_DNA"/>
</dbReference>
<organism evidence="1 2">
    <name type="scientific">Novosphingobium album</name>
    <name type="common">ex Liu et al. 2023</name>
    <dbReference type="NCBI Taxonomy" id="3031130"/>
    <lineage>
        <taxon>Bacteria</taxon>
        <taxon>Pseudomonadati</taxon>
        <taxon>Pseudomonadota</taxon>
        <taxon>Alphaproteobacteria</taxon>
        <taxon>Sphingomonadales</taxon>
        <taxon>Sphingomonadaceae</taxon>
        <taxon>Novosphingobium</taxon>
    </lineage>
</organism>
<sequence length="91" mass="9360">MGLSERDIGRIDALLAALGKEIGGPAAACALGRLVPHLPNRQCDAADVLETPFREAGGFDLHLLDTSGHCIRVTGEPAEATALLIATKAAS</sequence>
<reference evidence="1 2" key="1">
    <citation type="submission" date="2023-03" db="EMBL/GenBank/DDBJ databases">
        <title>NovoSphingobium album sp. nov. isolated from polycyclic aromatic hydrocarbons- and heavy-metal polluted soil.</title>
        <authorList>
            <person name="Liu Z."/>
            <person name="Wang K."/>
        </authorList>
    </citation>
    <scope>NUCLEOTIDE SEQUENCE [LARGE SCALE GENOMIC DNA]</scope>
    <source>
        <strain evidence="1 2">H3SJ31-1</strain>
    </source>
</reference>
<dbReference type="RefSeq" id="WP_275228309.1">
    <property type="nucleotide sequence ID" value="NZ_JARESE010000031.1"/>
</dbReference>
<accession>A0ABT5WQA9</accession>
<evidence type="ECO:0000313" key="2">
    <source>
        <dbReference type="Proteomes" id="UP001216253"/>
    </source>
</evidence>
<keyword evidence="2" id="KW-1185">Reference proteome</keyword>
<comment type="caution">
    <text evidence="1">The sequence shown here is derived from an EMBL/GenBank/DDBJ whole genome shotgun (WGS) entry which is preliminary data.</text>
</comment>
<protein>
    <submittedName>
        <fullName evidence="1">Uncharacterized protein</fullName>
    </submittedName>
</protein>
<name>A0ABT5WQA9_9SPHN</name>